<evidence type="ECO:0000256" key="7">
    <source>
        <dbReference type="PROSITE-ProRule" id="PRU00169"/>
    </source>
</evidence>
<dbReference type="SUPFAM" id="SSF46894">
    <property type="entry name" value="C-terminal effector domain of the bipartite response regulators"/>
    <property type="match status" value="1"/>
</dbReference>
<dbReference type="Pfam" id="PF00072">
    <property type="entry name" value="Response_reg"/>
    <property type="match status" value="1"/>
</dbReference>
<evidence type="ECO:0000313" key="12">
    <source>
        <dbReference type="Proteomes" id="UP001059773"/>
    </source>
</evidence>
<feature type="domain" description="Response regulatory" evidence="9">
    <location>
        <begin position="5"/>
        <end position="118"/>
    </location>
</feature>
<feature type="modified residue" description="4-aspartylphosphate" evidence="7">
    <location>
        <position position="54"/>
    </location>
</feature>
<dbReference type="InterPro" id="IPR001867">
    <property type="entry name" value="OmpR/PhoB-type_DNA-bd"/>
</dbReference>
<name>A0ABY5JQS3_9BACI</name>
<dbReference type="PROSITE" id="PS51755">
    <property type="entry name" value="OMPR_PHOB"/>
    <property type="match status" value="1"/>
</dbReference>
<organism evidence="11 12">
    <name type="scientific">Oceanobacillus jeddahense</name>
    <dbReference type="NCBI Taxonomy" id="1462527"/>
    <lineage>
        <taxon>Bacteria</taxon>
        <taxon>Bacillati</taxon>
        <taxon>Bacillota</taxon>
        <taxon>Bacilli</taxon>
        <taxon>Bacillales</taxon>
        <taxon>Bacillaceae</taxon>
        <taxon>Oceanobacillus</taxon>
    </lineage>
</organism>
<evidence type="ECO:0000256" key="1">
    <source>
        <dbReference type="ARBA" id="ARBA00004496"/>
    </source>
</evidence>
<dbReference type="SUPFAM" id="SSF52172">
    <property type="entry name" value="CheY-like"/>
    <property type="match status" value="1"/>
</dbReference>
<keyword evidence="5 8" id="KW-0238">DNA-binding</keyword>
<accession>A0ABY5JQS3</accession>
<dbReference type="InterPro" id="IPR036388">
    <property type="entry name" value="WH-like_DNA-bd_sf"/>
</dbReference>
<keyword evidence="3" id="KW-0902">Two-component regulatory system</keyword>
<reference evidence="11" key="1">
    <citation type="submission" date="2022-07" db="EMBL/GenBank/DDBJ databases">
        <title>FELIX.</title>
        <authorList>
            <person name="Wan K.H."/>
            <person name="Park S."/>
            <person name="Lawrence Q."/>
            <person name="Eichenberger J.P."/>
            <person name="Booth B.W."/>
            <person name="Piaggio A.J."/>
            <person name="Chandler J.C."/>
            <person name="Franklin A.B."/>
            <person name="Celniker S.E."/>
        </authorList>
    </citation>
    <scope>NUCLEOTIDE SEQUENCE</scope>
    <source>
        <strain evidence="11">QA-1986 374</strain>
    </source>
</reference>
<gene>
    <name evidence="11" type="ORF">NP439_14180</name>
</gene>
<dbReference type="InterPro" id="IPR001789">
    <property type="entry name" value="Sig_transdc_resp-reg_receiver"/>
</dbReference>
<evidence type="ECO:0000313" key="11">
    <source>
        <dbReference type="EMBL" id="UUI01207.1"/>
    </source>
</evidence>
<dbReference type="PANTHER" id="PTHR48111:SF40">
    <property type="entry name" value="PHOSPHATE REGULON TRANSCRIPTIONAL REGULATORY PROTEIN PHOB"/>
    <property type="match status" value="1"/>
</dbReference>
<dbReference type="SMART" id="SM00448">
    <property type="entry name" value="REC"/>
    <property type="match status" value="1"/>
</dbReference>
<evidence type="ECO:0000256" key="4">
    <source>
        <dbReference type="ARBA" id="ARBA00023015"/>
    </source>
</evidence>
<keyword evidence="4" id="KW-0805">Transcription regulation</keyword>
<dbReference type="Gene3D" id="6.10.250.690">
    <property type="match status" value="1"/>
</dbReference>
<evidence type="ECO:0000259" key="9">
    <source>
        <dbReference type="PROSITE" id="PS50110"/>
    </source>
</evidence>
<dbReference type="InterPro" id="IPR039420">
    <property type="entry name" value="WalR-like"/>
</dbReference>
<evidence type="ECO:0000259" key="10">
    <source>
        <dbReference type="PROSITE" id="PS51755"/>
    </source>
</evidence>
<proteinExistence type="predicted"/>
<dbReference type="Gene3D" id="1.10.10.10">
    <property type="entry name" value="Winged helix-like DNA-binding domain superfamily/Winged helix DNA-binding domain"/>
    <property type="match status" value="1"/>
</dbReference>
<dbReference type="Gene3D" id="3.40.50.2300">
    <property type="match status" value="1"/>
</dbReference>
<evidence type="ECO:0000256" key="2">
    <source>
        <dbReference type="ARBA" id="ARBA00022553"/>
    </source>
</evidence>
<evidence type="ECO:0000256" key="6">
    <source>
        <dbReference type="ARBA" id="ARBA00023163"/>
    </source>
</evidence>
<evidence type="ECO:0000256" key="8">
    <source>
        <dbReference type="PROSITE-ProRule" id="PRU01091"/>
    </source>
</evidence>
<dbReference type="SMART" id="SM00862">
    <property type="entry name" value="Trans_reg_C"/>
    <property type="match status" value="1"/>
</dbReference>
<dbReference type="PANTHER" id="PTHR48111">
    <property type="entry name" value="REGULATOR OF RPOS"/>
    <property type="match status" value="1"/>
</dbReference>
<evidence type="ECO:0000256" key="5">
    <source>
        <dbReference type="ARBA" id="ARBA00023125"/>
    </source>
</evidence>
<feature type="DNA-binding region" description="OmpR/PhoB-type" evidence="8">
    <location>
        <begin position="142"/>
        <end position="241"/>
    </location>
</feature>
<feature type="domain" description="OmpR/PhoB-type" evidence="10">
    <location>
        <begin position="142"/>
        <end position="241"/>
    </location>
</feature>
<comment type="subcellular location">
    <subcellularLocation>
        <location evidence="1">Cytoplasm</location>
    </subcellularLocation>
</comment>
<dbReference type="CDD" id="cd00383">
    <property type="entry name" value="trans_reg_C"/>
    <property type="match status" value="1"/>
</dbReference>
<dbReference type="EMBL" id="CP101914">
    <property type="protein sequence ID" value="UUI01207.1"/>
    <property type="molecule type" value="Genomic_DNA"/>
</dbReference>
<dbReference type="PROSITE" id="PS50110">
    <property type="entry name" value="RESPONSE_REGULATORY"/>
    <property type="match status" value="1"/>
</dbReference>
<keyword evidence="2 7" id="KW-0597">Phosphoprotein</keyword>
<protein>
    <submittedName>
        <fullName evidence="11">Response regulator transcription factor</fullName>
    </submittedName>
</protein>
<keyword evidence="12" id="KW-1185">Reference proteome</keyword>
<dbReference type="InterPro" id="IPR016032">
    <property type="entry name" value="Sig_transdc_resp-reg_C-effctor"/>
</dbReference>
<evidence type="ECO:0000256" key="3">
    <source>
        <dbReference type="ARBA" id="ARBA00023012"/>
    </source>
</evidence>
<dbReference type="RefSeq" id="WP_256706639.1">
    <property type="nucleotide sequence ID" value="NZ_CP101914.1"/>
</dbReference>
<dbReference type="InterPro" id="IPR011006">
    <property type="entry name" value="CheY-like_superfamily"/>
</dbReference>
<keyword evidence="6" id="KW-0804">Transcription</keyword>
<dbReference type="Pfam" id="PF00486">
    <property type="entry name" value="Trans_reg_C"/>
    <property type="match status" value="1"/>
</dbReference>
<sequence length="244" mass="28120">MRNKKILVVDDELEIAELMKDYLEEEQYEVKISTDGEECLAIFREYQPHLLVLDIMLPGVDGMEVCRMVRAESAIPIIMLSAKKSEIDKVLGLGLGADDYVVKPFSPREVIARVKAQLRRYDQLSVPPAKEEGESKSSDNREEILSFKNIEINRNAYTVKVNGRQVEFTTKEFEVLRLLAVRANQVLTRQQIYDHVWGMNEYGDLNTVTIHIKKIRQKIEENTTSPKWIQTVWGVGYKFVGDKI</sequence>
<dbReference type="Proteomes" id="UP001059773">
    <property type="component" value="Chromosome"/>
</dbReference>